<gene>
    <name evidence="1" type="ORF">CE169_01665</name>
</gene>
<sequence length="189" mass="20744">MTADVEGNDLEKVFIPVTGFLAVQLTGEPKWVESTAGAATPLVLPEGYVKVGLFKQDGGPQDGGDKEDDLEFFQEGYKLGGAKSRTLQITLAEFNDVVRRLITGKTPDKNGMITVDGDNDATFPMFEVLKGKNGMSIRRNGLGRIKTVEPDQSTRGEAGGNAVTFDWLRNDEWNGFYREWLVDPNAPKD</sequence>
<reference evidence="1 2" key="1">
    <citation type="journal article" date="2017" name="Anaerobe">
        <title>Quantification, isolation and characterization of Bifidobacterium from the vaginal microbiomes of reproductive aged women.</title>
        <authorList>
            <person name="Freitas A.C."/>
            <person name="Hill J.E."/>
        </authorList>
    </citation>
    <scope>NUCLEOTIDE SEQUENCE [LARGE SCALE GENOMIC DNA]</scope>
    <source>
        <strain evidence="1 2">N6D05</strain>
    </source>
</reference>
<evidence type="ECO:0000313" key="2">
    <source>
        <dbReference type="Proteomes" id="UP000257074"/>
    </source>
</evidence>
<dbReference type="RefSeq" id="WP_115769023.1">
    <property type="nucleotide sequence ID" value="NZ_JBKOIG010000037.1"/>
</dbReference>
<dbReference type="AlphaFoldDB" id="A0A3D8U1K7"/>
<protein>
    <submittedName>
        <fullName evidence="1">Uncharacterized protein</fullName>
    </submittedName>
</protein>
<accession>A0A3D8U1K7</accession>
<evidence type="ECO:0000313" key="1">
    <source>
        <dbReference type="EMBL" id="RDX10669.1"/>
    </source>
</evidence>
<dbReference type="Proteomes" id="UP000257074">
    <property type="component" value="Unassembled WGS sequence"/>
</dbReference>
<organism evidence="1 2">
    <name type="scientific">Bifidobacterium longum</name>
    <dbReference type="NCBI Taxonomy" id="216816"/>
    <lineage>
        <taxon>Bacteria</taxon>
        <taxon>Bacillati</taxon>
        <taxon>Actinomycetota</taxon>
        <taxon>Actinomycetes</taxon>
        <taxon>Bifidobacteriales</taxon>
        <taxon>Bifidobacteriaceae</taxon>
        <taxon>Bifidobacterium</taxon>
    </lineage>
</organism>
<proteinExistence type="predicted"/>
<name>A0A3D8U1K7_BIFLN</name>
<dbReference type="EMBL" id="NJNR01000005">
    <property type="protein sequence ID" value="RDX10669.1"/>
    <property type="molecule type" value="Genomic_DNA"/>
</dbReference>
<comment type="caution">
    <text evidence="1">The sequence shown here is derived from an EMBL/GenBank/DDBJ whole genome shotgun (WGS) entry which is preliminary data.</text>
</comment>